<reference evidence="2" key="2">
    <citation type="submission" date="2022-01" db="EMBL/GenBank/DDBJ databases">
        <authorList>
            <person name="Yamashiro T."/>
            <person name="Shiraishi A."/>
            <person name="Satake H."/>
            <person name="Nakayama K."/>
        </authorList>
    </citation>
    <scope>NUCLEOTIDE SEQUENCE</scope>
</reference>
<name>A0ABQ5DX28_9ASTR</name>
<feature type="region of interest" description="Disordered" evidence="1">
    <location>
        <begin position="166"/>
        <end position="200"/>
    </location>
</feature>
<reference evidence="2" key="1">
    <citation type="journal article" date="2022" name="Int. J. Mol. Sci.">
        <title>Draft Genome of Tanacetum Coccineum: Genomic Comparison of Closely Related Tanacetum-Family Plants.</title>
        <authorList>
            <person name="Yamashiro T."/>
            <person name="Shiraishi A."/>
            <person name="Nakayama K."/>
            <person name="Satake H."/>
        </authorList>
    </citation>
    <scope>NUCLEOTIDE SEQUENCE</scope>
</reference>
<evidence type="ECO:0000313" key="3">
    <source>
        <dbReference type="Proteomes" id="UP001151760"/>
    </source>
</evidence>
<organism evidence="2 3">
    <name type="scientific">Tanacetum coccineum</name>
    <dbReference type="NCBI Taxonomy" id="301880"/>
    <lineage>
        <taxon>Eukaryota</taxon>
        <taxon>Viridiplantae</taxon>
        <taxon>Streptophyta</taxon>
        <taxon>Embryophyta</taxon>
        <taxon>Tracheophyta</taxon>
        <taxon>Spermatophyta</taxon>
        <taxon>Magnoliopsida</taxon>
        <taxon>eudicotyledons</taxon>
        <taxon>Gunneridae</taxon>
        <taxon>Pentapetalae</taxon>
        <taxon>asterids</taxon>
        <taxon>campanulids</taxon>
        <taxon>Asterales</taxon>
        <taxon>Asteraceae</taxon>
        <taxon>Asteroideae</taxon>
        <taxon>Anthemideae</taxon>
        <taxon>Anthemidinae</taxon>
        <taxon>Tanacetum</taxon>
    </lineage>
</organism>
<keyword evidence="3" id="KW-1185">Reference proteome</keyword>
<comment type="caution">
    <text evidence="2">The sequence shown here is derived from an EMBL/GenBank/DDBJ whole genome shotgun (WGS) entry which is preliminary data.</text>
</comment>
<gene>
    <name evidence="2" type="ORF">Tco_0951828</name>
</gene>
<sequence>MVTFITGYINDLSAVKDNITLRLRILRAWMQPLYGKLHVKNLELIVLDKHFNDFLNTCADHGKIILVLQLAMMKIWDGKICVQNGYKATKLFLFDATQPIMEEEFQDAKEYSSYDFNIEDVEKSENTATRVSANSKNSTKETFICKNPPRNIVKLFDVAQDLESQTDEKTTHVSTQKNNVVDHVKQQHASDEKNKRAAGI</sequence>
<proteinExistence type="predicted"/>
<feature type="compositionally biased region" description="Basic and acidic residues" evidence="1">
    <location>
        <begin position="180"/>
        <end position="200"/>
    </location>
</feature>
<protein>
    <submittedName>
        <fullName evidence="2">Uncharacterized protein</fullName>
    </submittedName>
</protein>
<evidence type="ECO:0000313" key="2">
    <source>
        <dbReference type="EMBL" id="GJT43113.1"/>
    </source>
</evidence>
<evidence type="ECO:0000256" key="1">
    <source>
        <dbReference type="SAM" id="MobiDB-lite"/>
    </source>
</evidence>
<dbReference type="EMBL" id="BQNB010015701">
    <property type="protein sequence ID" value="GJT43113.1"/>
    <property type="molecule type" value="Genomic_DNA"/>
</dbReference>
<dbReference type="Proteomes" id="UP001151760">
    <property type="component" value="Unassembled WGS sequence"/>
</dbReference>
<accession>A0ABQ5DX28</accession>